<evidence type="ECO:0000256" key="3">
    <source>
        <dbReference type="ARBA" id="ARBA00022490"/>
    </source>
</evidence>
<keyword evidence="6" id="KW-1185">Reference proteome</keyword>
<proteinExistence type="inferred from homology"/>
<sequence length="269" mass="29439">MSERFTLTALAADAVRVHLKTRLPPLFYTVGFGESEEERRRLHRTAWAELDALGLLDRGEPVPFLADAFTTLSRPMRAVYGAYQLDRTTGANAVSVANGEFAVLATQTEPEGSTEAERPLTIERIWSTSLARAVVEVLPQVPAGQGTSVSLPSDDMLHAAQRSGRSMTALRSALTAAGLRGGEADVVARTLTAHRLRAGQISAGSFDRLTGRTTDGTYRVDFIDTADGRYLMGHRPSHDGRRWFTIAPADRAMLARQVEELLATFERRD</sequence>
<reference evidence="5 6" key="1">
    <citation type="submission" date="2017-07" db="EMBL/GenBank/DDBJ databases">
        <title>Complete genome sequence of Actinoalloteichus hoggarensis DSM 45943, type strain of Actinoalloteichus hoggarensis.</title>
        <authorList>
            <person name="Ruckert C."/>
            <person name="Nouioui I."/>
            <person name="Willmese J."/>
            <person name="van Wezel G."/>
            <person name="Klenk H.-P."/>
            <person name="Kalinowski J."/>
            <person name="Zotchev S.B."/>
        </authorList>
    </citation>
    <scope>NUCLEOTIDE SEQUENCE [LARGE SCALE GENOMIC DNA]</scope>
    <source>
        <strain evidence="5 6">DSM 45943</strain>
    </source>
</reference>
<keyword evidence="4" id="KW-0143">Chaperone</keyword>
<dbReference type="InterPro" id="IPR025734">
    <property type="entry name" value="EspG"/>
</dbReference>
<comment type="subcellular location">
    <subcellularLocation>
        <location evidence="1">Cytoplasm</location>
    </subcellularLocation>
</comment>
<dbReference type="Pfam" id="PF14011">
    <property type="entry name" value="ESX-1_EspG"/>
    <property type="match status" value="1"/>
</dbReference>
<name>A0A221VW47_9PSEU</name>
<accession>A0A221VW47</accession>
<dbReference type="Proteomes" id="UP000204221">
    <property type="component" value="Chromosome"/>
</dbReference>
<comment type="similarity">
    <text evidence="2">Belongs to the EspG family.</text>
</comment>
<keyword evidence="3" id="KW-0963">Cytoplasm</keyword>
<dbReference type="RefSeq" id="WP_157736554.1">
    <property type="nucleotide sequence ID" value="NZ_CP022521.1"/>
</dbReference>
<protein>
    <submittedName>
        <fullName evidence="5">Uncharacterized protein</fullName>
    </submittedName>
</protein>
<dbReference type="EMBL" id="CP022521">
    <property type="protein sequence ID" value="ASO17766.1"/>
    <property type="molecule type" value="Genomic_DNA"/>
</dbReference>
<evidence type="ECO:0000313" key="5">
    <source>
        <dbReference type="EMBL" id="ASO17766.1"/>
    </source>
</evidence>
<organism evidence="5 6">
    <name type="scientific">Actinoalloteichus hoggarensis</name>
    <dbReference type="NCBI Taxonomy" id="1470176"/>
    <lineage>
        <taxon>Bacteria</taxon>
        <taxon>Bacillati</taxon>
        <taxon>Actinomycetota</taxon>
        <taxon>Actinomycetes</taxon>
        <taxon>Pseudonocardiales</taxon>
        <taxon>Pseudonocardiaceae</taxon>
        <taxon>Actinoalloteichus</taxon>
    </lineage>
</organism>
<evidence type="ECO:0000256" key="2">
    <source>
        <dbReference type="ARBA" id="ARBA00006411"/>
    </source>
</evidence>
<evidence type="ECO:0000256" key="4">
    <source>
        <dbReference type="ARBA" id="ARBA00023186"/>
    </source>
</evidence>
<dbReference type="OrthoDB" id="5175124at2"/>
<evidence type="ECO:0000256" key="1">
    <source>
        <dbReference type="ARBA" id="ARBA00004496"/>
    </source>
</evidence>
<dbReference type="KEGG" id="ahg:AHOG_00465"/>
<evidence type="ECO:0000313" key="6">
    <source>
        <dbReference type="Proteomes" id="UP000204221"/>
    </source>
</evidence>
<dbReference type="AlphaFoldDB" id="A0A221VW47"/>
<gene>
    <name evidence="5" type="ORF">AHOG_00465</name>
</gene>